<proteinExistence type="predicted"/>
<accession>A0A8H4GT21</accession>
<keyword evidence="5" id="KW-0539">Nucleus</keyword>
<dbReference type="CDD" id="cd00067">
    <property type="entry name" value="GAL4"/>
    <property type="match status" value="1"/>
</dbReference>
<keyword evidence="3" id="KW-0238">DNA-binding</keyword>
<keyword evidence="4" id="KW-0804">Transcription</keyword>
<feature type="domain" description="Zn(2)-C6 fungal-type" evidence="6">
    <location>
        <begin position="21"/>
        <end position="50"/>
    </location>
</feature>
<protein>
    <recommendedName>
        <fullName evidence="6">Zn(2)-C6 fungal-type domain-containing protein</fullName>
    </recommendedName>
</protein>
<organism evidence="7 8">
    <name type="scientific">Aspergillus fumigatiaffinis</name>
    <dbReference type="NCBI Taxonomy" id="340414"/>
    <lineage>
        <taxon>Eukaryota</taxon>
        <taxon>Fungi</taxon>
        <taxon>Dikarya</taxon>
        <taxon>Ascomycota</taxon>
        <taxon>Pezizomycotina</taxon>
        <taxon>Eurotiomycetes</taxon>
        <taxon>Eurotiomycetidae</taxon>
        <taxon>Eurotiales</taxon>
        <taxon>Aspergillaceae</taxon>
        <taxon>Aspergillus</taxon>
        <taxon>Aspergillus subgen. Fumigati</taxon>
    </lineage>
</organism>
<evidence type="ECO:0000256" key="4">
    <source>
        <dbReference type="ARBA" id="ARBA00023163"/>
    </source>
</evidence>
<evidence type="ECO:0000256" key="5">
    <source>
        <dbReference type="ARBA" id="ARBA00023242"/>
    </source>
</evidence>
<dbReference type="PROSITE" id="PS50048">
    <property type="entry name" value="ZN2_CY6_FUNGAL_2"/>
    <property type="match status" value="1"/>
</dbReference>
<dbReference type="PROSITE" id="PS00463">
    <property type="entry name" value="ZN2_CY6_FUNGAL_1"/>
    <property type="match status" value="1"/>
</dbReference>
<dbReference type="GO" id="GO:0003677">
    <property type="term" value="F:DNA binding"/>
    <property type="evidence" value="ECO:0007669"/>
    <property type="project" value="UniProtKB-KW"/>
</dbReference>
<evidence type="ECO:0000313" key="8">
    <source>
        <dbReference type="Proteomes" id="UP000653565"/>
    </source>
</evidence>
<evidence type="ECO:0000256" key="2">
    <source>
        <dbReference type="ARBA" id="ARBA00023015"/>
    </source>
</evidence>
<dbReference type="Proteomes" id="UP000653565">
    <property type="component" value="Unassembled WGS sequence"/>
</dbReference>
<evidence type="ECO:0000259" key="6">
    <source>
        <dbReference type="PROSITE" id="PS50048"/>
    </source>
</evidence>
<sequence>MEKPEQLAVDNPRRRNRRINSCLACRQRKLKCNRQQPCSNCARAGRECALLRLDSQHSVHKKLAIFKEQTALLEKCLEQDTEIAKSTKLGPGSPEEDDDDLLVTSLELALLGIQDVAYNHEEDDD</sequence>
<dbReference type="SUPFAM" id="SSF57701">
    <property type="entry name" value="Zn2/Cys6 DNA-binding domain"/>
    <property type="match status" value="1"/>
</dbReference>
<evidence type="ECO:0000313" key="7">
    <source>
        <dbReference type="EMBL" id="KAF4227557.1"/>
    </source>
</evidence>
<comment type="subcellular location">
    <subcellularLocation>
        <location evidence="1">Nucleus</location>
    </subcellularLocation>
</comment>
<evidence type="ECO:0000256" key="1">
    <source>
        <dbReference type="ARBA" id="ARBA00004123"/>
    </source>
</evidence>
<dbReference type="GO" id="GO:0000981">
    <property type="term" value="F:DNA-binding transcription factor activity, RNA polymerase II-specific"/>
    <property type="evidence" value="ECO:0007669"/>
    <property type="project" value="InterPro"/>
</dbReference>
<dbReference type="Gene3D" id="4.10.240.10">
    <property type="entry name" value="Zn(2)-C6 fungal-type DNA-binding domain"/>
    <property type="match status" value="1"/>
</dbReference>
<evidence type="ECO:0000256" key="3">
    <source>
        <dbReference type="ARBA" id="ARBA00023125"/>
    </source>
</evidence>
<dbReference type="InterPro" id="IPR036864">
    <property type="entry name" value="Zn2-C6_fun-type_DNA-bd_sf"/>
</dbReference>
<dbReference type="InterPro" id="IPR050613">
    <property type="entry name" value="Sec_Metabolite_Reg"/>
</dbReference>
<dbReference type="SMART" id="SM00066">
    <property type="entry name" value="GAL4"/>
    <property type="match status" value="1"/>
</dbReference>
<dbReference type="EMBL" id="JAAAPX010000176">
    <property type="protein sequence ID" value="KAF4227557.1"/>
    <property type="molecule type" value="Genomic_DNA"/>
</dbReference>
<reference evidence="7" key="1">
    <citation type="journal article" date="2020" name="bioRxiv">
        <title>Genomic and phenotypic heterogeneity of clinical isolates of the human pathogens Aspergillus fumigatus, Aspergillus lentulus and Aspergillus fumigatiaffinis.</title>
        <authorList>
            <person name="dos Santos R.A.C."/>
            <person name="Steenwyk J.L."/>
            <person name="Rivero-Menendez O."/>
            <person name="Mead M.E."/>
            <person name="Silva L.P."/>
            <person name="Bastos R.W."/>
            <person name="Alastruey-Izquierdo A."/>
            <person name="Goldman G.H."/>
            <person name="Rokas A."/>
        </authorList>
    </citation>
    <scope>NUCLEOTIDE SEQUENCE</scope>
    <source>
        <strain evidence="7">CNM-CM6805</strain>
    </source>
</reference>
<keyword evidence="8" id="KW-1185">Reference proteome</keyword>
<dbReference type="OrthoDB" id="4509632at2759"/>
<reference evidence="7" key="2">
    <citation type="submission" date="2020-04" db="EMBL/GenBank/DDBJ databases">
        <authorList>
            <person name="Santos R.A.C."/>
            <person name="Steenwyk J.L."/>
            <person name="Rivero-Menendez O."/>
            <person name="Mead M.E."/>
            <person name="Silva L.P."/>
            <person name="Bastos R.W."/>
            <person name="Alastruey-Izquierdo A."/>
            <person name="Goldman G.H."/>
            <person name="Rokas A."/>
        </authorList>
    </citation>
    <scope>NUCLEOTIDE SEQUENCE</scope>
    <source>
        <strain evidence="7">CNM-CM6805</strain>
    </source>
</reference>
<dbReference type="GO" id="GO:0005634">
    <property type="term" value="C:nucleus"/>
    <property type="evidence" value="ECO:0007669"/>
    <property type="project" value="UniProtKB-SubCell"/>
</dbReference>
<dbReference type="PANTHER" id="PTHR31001">
    <property type="entry name" value="UNCHARACTERIZED TRANSCRIPTIONAL REGULATORY PROTEIN"/>
    <property type="match status" value="1"/>
</dbReference>
<dbReference type="InterPro" id="IPR001138">
    <property type="entry name" value="Zn2Cys6_DnaBD"/>
</dbReference>
<name>A0A8H4GT21_9EURO</name>
<dbReference type="Pfam" id="PF00172">
    <property type="entry name" value="Zn_clus"/>
    <property type="match status" value="1"/>
</dbReference>
<keyword evidence="2" id="KW-0805">Transcription regulation</keyword>
<comment type="caution">
    <text evidence="7">The sequence shown here is derived from an EMBL/GenBank/DDBJ whole genome shotgun (WGS) entry which is preliminary data.</text>
</comment>
<gene>
    <name evidence="7" type="ORF">CNMCM6805_002851</name>
</gene>
<dbReference type="PANTHER" id="PTHR31001:SF40">
    <property type="entry name" value="ZN(II)2CYS6 TRANSCRIPTION FACTOR (EUROFUNG)"/>
    <property type="match status" value="1"/>
</dbReference>
<dbReference type="AlphaFoldDB" id="A0A8H4GT21"/>
<dbReference type="GO" id="GO:0008270">
    <property type="term" value="F:zinc ion binding"/>
    <property type="evidence" value="ECO:0007669"/>
    <property type="project" value="InterPro"/>
</dbReference>